<evidence type="ECO:0000256" key="2">
    <source>
        <dbReference type="ARBA" id="ARBA00010916"/>
    </source>
</evidence>
<evidence type="ECO:0000256" key="10">
    <source>
        <dbReference type="SAM" id="Coils"/>
    </source>
</evidence>
<sequence>MSKGSSTGSNTSGGSTANDTRAELAELVKRRAEIADNLASLERQIYAFEGSYLEDTQLYGNIIRGWERYLVTNKNANTMNDKRSRKVKEADRLFSKSSITSMAAVNGIIDNSSLISDRNNDHTDSNDFNSGSEQENSKDGLISSSLNGESSRDSVLHKVSKYSVKIKKNKKSKR</sequence>
<dbReference type="AlphaFoldDB" id="A0A5N5TMA2"/>
<gene>
    <name evidence="12" type="primary">meaf6</name>
    <name evidence="12" type="ORF">Anas_01087</name>
</gene>
<name>A0A5N5TMA2_9CRUS</name>
<feature type="compositionally biased region" description="Basic residues" evidence="11">
    <location>
        <begin position="158"/>
        <end position="174"/>
    </location>
</feature>
<comment type="caution">
    <text evidence="12">The sequence shown here is derived from an EMBL/GenBank/DDBJ whole genome shotgun (WGS) entry which is preliminary data.</text>
</comment>
<evidence type="ECO:0000256" key="5">
    <source>
        <dbReference type="ARBA" id="ARBA00023015"/>
    </source>
</evidence>
<keyword evidence="7 9" id="KW-0804">Transcription</keyword>
<dbReference type="Pfam" id="PF09340">
    <property type="entry name" value="NuA4"/>
    <property type="match status" value="1"/>
</dbReference>
<dbReference type="Proteomes" id="UP000326759">
    <property type="component" value="Unassembled WGS sequence"/>
</dbReference>
<dbReference type="EMBL" id="SEYY01000423">
    <property type="protein sequence ID" value="KAB7507307.1"/>
    <property type="molecule type" value="Genomic_DNA"/>
</dbReference>
<evidence type="ECO:0000256" key="9">
    <source>
        <dbReference type="RuleBase" id="RU368022"/>
    </source>
</evidence>
<evidence type="ECO:0000256" key="3">
    <source>
        <dbReference type="ARBA" id="ARBA00019141"/>
    </source>
</evidence>
<dbReference type="InterPro" id="IPR015418">
    <property type="entry name" value="Eaf6"/>
</dbReference>
<evidence type="ECO:0000313" key="13">
    <source>
        <dbReference type="Proteomes" id="UP000326759"/>
    </source>
</evidence>
<keyword evidence="4" id="KW-0156">Chromatin regulator</keyword>
<keyword evidence="6 10" id="KW-0175">Coiled coil</keyword>
<evidence type="ECO:0000256" key="11">
    <source>
        <dbReference type="SAM" id="MobiDB-lite"/>
    </source>
</evidence>
<evidence type="ECO:0000256" key="4">
    <source>
        <dbReference type="ARBA" id="ARBA00022853"/>
    </source>
</evidence>
<feature type="region of interest" description="Disordered" evidence="11">
    <location>
        <begin position="113"/>
        <end position="174"/>
    </location>
</feature>
<organism evidence="12 13">
    <name type="scientific">Armadillidium nasatum</name>
    <dbReference type="NCBI Taxonomy" id="96803"/>
    <lineage>
        <taxon>Eukaryota</taxon>
        <taxon>Metazoa</taxon>
        <taxon>Ecdysozoa</taxon>
        <taxon>Arthropoda</taxon>
        <taxon>Crustacea</taxon>
        <taxon>Multicrustacea</taxon>
        <taxon>Malacostraca</taxon>
        <taxon>Eumalacostraca</taxon>
        <taxon>Peracarida</taxon>
        <taxon>Isopoda</taxon>
        <taxon>Oniscidea</taxon>
        <taxon>Crinocheta</taxon>
        <taxon>Armadillidiidae</taxon>
        <taxon>Armadillidium</taxon>
    </lineage>
</organism>
<keyword evidence="8" id="KW-0539">Nucleus</keyword>
<keyword evidence="5 9" id="KW-0805">Transcription regulation</keyword>
<comment type="similarity">
    <text evidence="2 9">Belongs to the EAF6 family.</text>
</comment>
<dbReference type="GO" id="GO:0005634">
    <property type="term" value="C:nucleus"/>
    <property type="evidence" value="ECO:0007669"/>
    <property type="project" value="UniProtKB-SubCell"/>
</dbReference>
<dbReference type="PANTHER" id="PTHR13476">
    <property type="entry name" value="CHROMATIN MODIFICATION-RELATED PROTEIN MEAF6"/>
    <property type="match status" value="1"/>
</dbReference>
<evidence type="ECO:0000256" key="1">
    <source>
        <dbReference type="ARBA" id="ARBA00004123"/>
    </source>
</evidence>
<evidence type="ECO:0000256" key="8">
    <source>
        <dbReference type="ARBA" id="ARBA00023242"/>
    </source>
</evidence>
<protein>
    <recommendedName>
        <fullName evidence="3">Chromatin modification-related protein MEAF6</fullName>
    </recommendedName>
</protein>
<dbReference type="GO" id="GO:0000123">
    <property type="term" value="C:histone acetyltransferase complex"/>
    <property type="evidence" value="ECO:0007669"/>
    <property type="project" value="InterPro"/>
</dbReference>
<feature type="coiled-coil region" evidence="10">
    <location>
        <begin position="17"/>
        <end position="44"/>
    </location>
</feature>
<proteinExistence type="inferred from homology"/>
<comment type="subcellular location">
    <subcellularLocation>
        <location evidence="1">Nucleus</location>
    </subcellularLocation>
</comment>
<reference evidence="12 13" key="1">
    <citation type="journal article" date="2019" name="PLoS Biol.">
        <title>Sex chromosomes control vertical transmission of feminizing Wolbachia symbionts in an isopod.</title>
        <authorList>
            <person name="Becking T."/>
            <person name="Chebbi M.A."/>
            <person name="Giraud I."/>
            <person name="Moumen B."/>
            <person name="Laverre T."/>
            <person name="Caubet Y."/>
            <person name="Peccoud J."/>
            <person name="Gilbert C."/>
            <person name="Cordaux R."/>
        </authorList>
    </citation>
    <scope>NUCLEOTIDE SEQUENCE [LARGE SCALE GENOMIC DNA]</scope>
    <source>
        <strain evidence="12">ANa2</strain>
        <tissue evidence="12">Whole body excluding digestive tract and cuticle</tissue>
    </source>
</reference>
<dbReference type="GO" id="GO:0006325">
    <property type="term" value="P:chromatin organization"/>
    <property type="evidence" value="ECO:0007669"/>
    <property type="project" value="UniProtKB-KW"/>
</dbReference>
<evidence type="ECO:0000256" key="6">
    <source>
        <dbReference type="ARBA" id="ARBA00023054"/>
    </source>
</evidence>
<dbReference type="OrthoDB" id="440324at2759"/>
<accession>A0A5N5TMA2</accession>
<keyword evidence="13" id="KW-1185">Reference proteome</keyword>
<evidence type="ECO:0000256" key="7">
    <source>
        <dbReference type="ARBA" id="ARBA00023163"/>
    </source>
</evidence>
<evidence type="ECO:0000313" key="12">
    <source>
        <dbReference type="EMBL" id="KAB7507307.1"/>
    </source>
</evidence>